<dbReference type="EMBL" id="APAU02000289">
    <property type="protein sequence ID" value="EUB54268.1"/>
    <property type="molecule type" value="Genomic_DNA"/>
</dbReference>
<name>W6TZU1_ECHGR</name>
<evidence type="ECO:0000313" key="2">
    <source>
        <dbReference type="Proteomes" id="UP000019149"/>
    </source>
</evidence>
<dbReference type="AlphaFoldDB" id="W6TZU1"/>
<dbReference type="CTD" id="36346585"/>
<dbReference type="KEGG" id="egl:EGR_10870"/>
<gene>
    <name evidence="1" type="ORF">EGR_10870</name>
</gene>
<evidence type="ECO:0000313" key="1">
    <source>
        <dbReference type="EMBL" id="EUB54268.1"/>
    </source>
</evidence>
<keyword evidence="2" id="KW-1185">Reference proteome</keyword>
<reference evidence="1 2" key="1">
    <citation type="journal article" date="2013" name="Nat. Genet.">
        <title>The genome of the hydatid tapeworm Echinococcus granulosus.</title>
        <authorList>
            <person name="Zheng H."/>
            <person name="Zhang W."/>
            <person name="Zhang L."/>
            <person name="Zhang Z."/>
            <person name="Li J."/>
            <person name="Lu G."/>
            <person name="Zhu Y."/>
            <person name="Wang Y."/>
            <person name="Huang Y."/>
            <person name="Liu J."/>
            <person name="Kang H."/>
            <person name="Chen J."/>
            <person name="Wang L."/>
            <person name="Chen A."/>
            <person name="Yu S."/>
            <person name="Gao Z."/>
            <person name="Jin L."/>
            <person name="Gu W."/>
            <person name="Wang Z."/>
            <person name="Zhao L."/>
            <person name="Shi B."/>
            <person name="Wen H."/>
            <person name="Lin R."/>
            <person name="Jones M.K."/>
            <person name="Brejova B."/>
            <person name="Vinar T."/>
            <person name="Zhao G."/>
            <person name="McManus D.P."/>
            <person name="Chen Z."/>
            <person name="Zhou Y."/>
            <person name="Wang S."/>
        </authorList>
    </citation>
    <scope>NUCLEOTIDE SEQUENCE [LARGE SCALE GENOMIC DNA]</scope>
</reference>
<protein>
    <submittedName>
        <fullName evidence="1">Uncharacterized protein</fullName>
    </submittedName>
</protein>
<dbReference type="RefSeq" id="XP_024345464.1">
    <property type="nucleotide sequence ID" value="XM_024500119.1"/>
</dbReference>
<organism evidence="1 2">
    <name type="scientific">Echinococcus granulosus</name>
    <name type="common">Hydatid tapeworm</name>
    <dbReference type="NCBI Taxonomy" id="6210"/>
    <lineage>
        <taxon>Eukaryota</taxon>
        <taxon>Metazoa</taxon>
        <taxon>Spiralia</taxon>
        <taxon>Lophotrochozoa</taxon>
        <taxon>Platyhelminthes</taxon>
        <taxon>Cestoda</taxon>
        <taxon>Eucestoda</taxon>
        <taxon>Cyclophyllidea</taxon>
        <taxon>Taeniidae</taxon>
        <taxon>Echinococcus</taxon>
        <taxon>Echinococcus granulosus group</taxon>
    </lineage>
</organism>
<comment type="caution">
    <text evidence="1">The sequence shown here is derived from an EMBL/GenBank/DDBJ whole genome shotgun (WGS) entry which is preliminary data.</text>
</comment>
<sequence length="155" mass="16361">MANFGMRSGPTSTCQASCKARRKACPGASFGRNELFDCDVKSGDSSNQCIAVTVAKGTCQMHVIIFVHALPTTDMHRFEAAALSIVLSGTCDLELATFGNGMQLGSTDGSALRQIQCEAFEEGAIANQLATQKCHSTGRFLDAASPAARPSIIPW</sequence>
<dbReference type="Proteomes" id="UP000019149">
    <property type="component" value="Unassembled WGS sequence"/>
</dbReference>
<dbReference type="GeneID" id="36346585"/>
<accession>W6TZU1</accession>
<proteinExistence type="predicted"/>